<reference evidence="5 6" key="1">
    <citation type="submission" date="2017-02" db="EMBL/GenBank/DDBJ databases">
        <authorList>
            <person name="Peterson S.W."/>
        </authorList>
    </citation>
    <scope>NUCLEOTIDE SEQUENCE [LARGE SCALE GENOMIC DNA]</scope>
    <source>
        <strain evidence="5 6">ATCC 49788</strain>
    </source>
</reference>
<dbReference type="InterPro" id="IPR029069">
    <property type="entry name" value="HotDog_dom_sf"/>
</dbReference>
<keyword evidence="6" id="KW-1185">Reference proteome</keyword>
<dbReference type="FunFam" id="3.10.129.10:FF:000008">
    <property type="entry name" value="Acyl-CoA thioester hydrolase"/>
    <property type="match status" value="1"/>
</dbReference>
<gene>
    <name evidence="5" type="ORF">SAMN02745130_01840</name>
</gene>
<evidence type="ECO:0000256" key="1">
    <source>
        <dbReference type="ARBA" id="ARBA00010458"/>
    </source>
</evidence>
<dbReference type="AlphaFoldDB" id="A0A1T4WLG5"/>
<dbReference type="InterPro" id="IPR006683">
    <property type="entry name" value="Thioestr_dom"/>
</dbReference>
<dbReference type="InterPro" id="IPR040170">
    <property type="entry name" value="Cytosol_ACT"/>
</dbReference>
<proteinExistence type="inferred from homology"/>
<evidence type="ECO:0000259" key="4">
    <source>
        <dbReference type="PROSITE" id="PS51770"/>
    </source>
</evidence>
<dbReference type="Proteomes" id="UP000190460">
    <property type="component" value="Unassembled WGS sequence"/>
</dbReference>
<dbReference type="Gene3D" id="3.10.129.10">
    <property type="entry name" value="Hotdog Thioesterase"/>
    <property type="match status" value="1"/>
</dbReference>
<organism evidence="5 6">
    <name type="scientific">Thiothrix eikelboomii</name>
    <dbReference type="NCBI Taxonomy" id="92487"/>
    <lineage>
        <taxon>Bacteria</taxon>
        <taxon>Pseudomonadati</taxon>
        <taxon>Pseudomonadota</taxon>
        <taxon>Gammaproteobacteria</taxon>
        <taxon>Thiotrichales</taxon>
        <taxon>Thiotrichaceae</taxon>
        <taxon>Thiothrix</taxon>
    </lineage>
</organism>
<evidence type="ECO:0000313" key="5">
    <source>
        <dbReference type="EMBL" id="SKA78196.1"/>
    </source>
</evidence>
<dbReference type="PANTHER" id="PTHR11049:SF5">
    <property type="entry name" value="ACYL-COA THIOESTER HYDROLASE YCIA"/>
    <property type="match status" value="1"/>
</dbReference>
<evidence type="ECO:0000313" key="6">
    <source>
        <dbReference type="Proteomes" id="UP000190460"/>
    </source>
</evidence>
<dbReference type="InterPro" id="IPR033120">
    <property type="entry name" value="HOTDOG_ACOT"/>
</dbReference>
<dbReference type="RefSeq" id="WP_078922305.1">
    <property type="nucleotide sequence ID" value="NZ_FUYB01000007.1"/>
</dbReference>
<evidence type="ECO:0000256" key="3">
    <source>
        <dbReference type="PROSITE-ProRule" id="PRU01106"/>
    </source>
</evidence>
<comment type="similarity">
    <text evidence="1">Belongs to the acyl coenzyme A hydrolase family.</text>
</comment>
<accession>A0A1T4WLG5</accession>
<evidence type="ECO:0000256" key="2">
    <source>
        <dbReference type="ARBA" id="ARBA00022801"/>
    </source>
</evidence>
<feature type="domain" description="HotDog ACOT-type" evidence="4">
    <location>
        <begin position="11"/>
        <end position="126"/>
    </location>
</feature>
<dbReference type="PROSITE" id="PS51770">
    <property type="entry name" value="HOTDOG_ACOT"/>
    <property type="match status" value="1"/>
</dbReference>
<keyword evidence="2 3" id="KW-0378">Hydrolase</keyword>
<dbReference type="GO" id="GO:0009062">
    <property type="term" value="P:fatty acid catabolic process"/>
    <property type="evidence" value="ECO:0007669"/>
    <property type="project" value="TreeGrafter"/>
</dbReference>
<dbReference type="PANTHER" id="PTHR11049">
    <property type="entry name" value="ACYL COENZYME A THIOESTER HYDROLASE"/>
    <property type="match status" value="1"/>
</dbReference>
<protein>
    <submittedName>
        <fullName evidence="5">Acyl-CoA thioesterase YciA</fullName>
    </submittedName>
</protein>
<dbReference type="EMBL" id="FUYB01000007">
    <property type="protein sequence ID" value="SKA78196.1"/>
    <property type="molecule type" value="Genomic_DNA"/>
</dbReference>
<dbReference type="NCBIfam" id="NF007970">
    <property type="entry name" value="PRK10694.1"/>
    <property type="match status" value="1"/>
</dbReference>
<dbReference type="GO" id="GO:0006637">
    <property type="term" value="P:acyl-CoA metabolic process"/>
    <property type="evidence" value="ECO:0007669"/>
    <property type="project" value="TreeGrafter"/>
</dbReference>
<dbReference type="SUPFAM" id="SSF54637">
    <property type="entry name" value="Thioesterase/thiol ester dehydrase-isomerase"/>
    <property type="match status" value="1"/>
</dbReference>
<dbReference type="GO" id="GO:0052816">
    <property type="term" value="F:long-chain fatty acyl-CoA hydrolase activity"/>
    <property type="evidence" value="ECO:0007669"/>
    <property type="project" value="TreeGrafter"/>
</dbReference>
<name>A0A1T4WLG5_9GAMM</name>
<dbReference type="GO" id="GO:0005829">
    <property type="term" value="C:cytosol"/>
    <property type="evidence" value="ECO:0007669"/>
    <property type="project" value="TreeGrafter"/>
</dbReference>
<dbReference type="Pfam" id="PF03061">
    <property type="entry name" value="4HBT"/>
    <property type="match status" value="1"/>
</dbReference>
<dbReference type="STRING" id="92487.SAMN02745130_01840"/>
<sequence>MTMDEAQGLQPKGHLLLRTVAMPADTNPNGDIFGGWIMAQMDISGGIMAKELAQGRVATIAVNAMKFIRPVKVGDVVACYGTLVRTGTTSLTIHLQTWVKPAWRDPDCGLFQVTEADFVYVAIDEQGKKRPLEKH</sequence>
<dbReference type="CDD" id="cd03442">
    <property type="entry name" value="BFIT_BACH"/>
    <property type="match status" value="1"/>
</dbReference>